<organism evidence="2 3">
    <name type="scientific">Listeria newyorkensis</name>
    <dbReference type="NCBI Taxonomy" id="1497681"/>
    <lineage>
        <taxon>Bacteria</taxon>
        <taxon>Bacillati</taxon>
        <taxon>Bacillota</taxon>
        <taxon>Bacilli</taxon>
        <taxon>Bacillales</taxon>
        <taxon>Listeriaceae</taxon>
        <taxon>Listeria</taxon>
    </lineage>
</organism>
<dbReference type="InterPro" id="IPR036116">
    <property type="entry name" value="FN3_sf"/>
</dbReference>
<proteinExistence type="predicted"/>
<evidence type="ECO:0000259" key="1">
    <source>
        <dbReference type="PROSITE" id="PS50853"/>
    </source>
</evidence>
<evidence type="ECO:0000313" key="2">
    <source>
        <dbReference type="EMBL" id="MBC1456236.1"/>
    </source>
</evidence>
<dbReference type="AlphaFoldDB" id="A0A841YUD9"/>
<evidence type="ECO:0000313" key="3">
    <source>
        <dbReference type="Proteomes" id="UP000569903"/>
    </source>
</evidence>
<accession>A0A841YUD9</accession>
<dbReference type="PROSITE" id="PS50853">
    <property type="entry name" value="FN3"/>
    <property type="match status" value="1"/>
</dbReference>
<dbReference type="RefSeq" id="WP_185387806.1">
    <property type="nucleotide sequence ID" value="NZ_JAARQN010000001.1"/>
</dbReference>
<reference evidence="2 3" key="1">
    <citation type="submission" date="2020-03" db="EMBL/GenBank/DDBJ databases">
        <title>Soil Listeria distribution.</title>
        <authorList>
            <person name="Liao J."/>
            <person name="Wiedmann M."/>
        </authorList>
    </citation>
    <scope>NUCLEOTIDE SEQUENCE [LARGE SCALE GENOMIC DNA]</scope>
    <source>
        <strain evidence="2 3">FSL L7-1614</strain>
    </source>
</reference>
<dbReference type="SUPFAM" id="SSF49265">
    <property type="entry name" value="Fibronectin type III"/>
    <property type="match status" value="1"/>
</dbReference>
<dbReference type="InterPro" id="IPR013783">
    <property type="entry name" value="Ig-like_fold"/>
</dbReference>
<dbReference type="CDD" id="cd00063">
    <property type="entry name" value="FN3"/>
    <property type="match status" value="1"/>
</dbReference>
<dbReference type="InterPro" id="IPR003961">
    <property type="entry name" value="FN3_dom"/>
</dbReference>
<dbReference type="Proteomes" id="UP000569903">
    <property type="component" value="Unassembled WGS sequence"/>
</dbReference>
<dbReference type="Pfam" id="PF00041">
    <property type="entry name" value="fn3"/>
    <property type="match status" value="1"/>
</dbReference>
<gene>
    <name evidence="2" type="ORF">HB850_00605</name>
</gene>
<comment type="caution">
    <text evidence="2">The sequence shown here is derived from an EMBL/GenBank/DDBJ whole genome shotgun (WGS) entry which is preliminary data.</text>
</comment>
<dbReference type="Gene3D" id="2.60.40.10">
    <property type="entry name" value="Immunoglobulins"/>
    <property type="match status" value="1"/>
</dbReference>
<protein>
    <submittedName>
        <fullName evidence="2">Fibronectin type III domain-containing protein</fullName>
    </submittedName>
</protein>
<name>A0A841YUD9_9LIST</name>
<feature type="domain" description="Fibronectin type-III" evidence="1">
    <location>
        <begin position="13"/>
        <end position="95"/>
    </location>
</feature>
<dbReference type="SMART" id="SM00060">
    <property type="entry name" value="FN3"/>
    <property type="match status" value="1"/>
</dbReference>
<sequence length="262" mass="28051">MHRRTKQTGRPNTPQNFRVKEFTDTTITYTWDEVAGVNYYLLYMSNRTTPRAVFTNEVTIDGLAFRTTYTARVSAFRRGQEGAKSGEVRQKTLLPAPVIARFLLGETYITGTSIDEAGVTNCRIYRKGESVALLTGTITAGVLRIYVAGNVNIVGGAQYDIRAIDGNPNQSTSVPGMITTITAELAKITLNPVVASAGTVSGTTENNGQVRISVNGVNKNVFTASAIGEYSGAISGITVGSTVKAESKVGSIYPSYAERVAT</sequence>
<dbReference type="EMBL" id="JAARQN010000001">
    <property type="protein sequence ID" value="MBC1456236.1"/>
    <property type="molecule type" value="Genomic_DNA"/>
</dbReference>